<keyword evidence="1" id="KW-0732">Signal</keyword>
<evidence type="ECO:0000313" key="3">
    <source>
        <dbReference type="Proteomes" id="UP000664369"/>
    </source>
</evidence>
<evidence type="ECO:0000256" key="1">
    <source>
        <dbReference type="SAM" id="SignalP"/>
    </source>
</evidence>
<gene>
    <name evidence="2" type="ORF">J4E00_17240</name>
</gene>
<dbReference type="InterPro" id="IPR046219">
    <property type="entry name" value="DUF6252"/>
</dbReference>
<feature type="signal peptide" evidence="1">
    <location>
        <begin position="1"/>
        <end position="22"/>
    </location>
</feature>
<evidence type="ECO:0000313" key="2">
    <source>
        <dbReference type="EMBL" id="MBO2010810.1"/>
    </source>
</evidence>
<reference evidence="2 3" key="1">
    <citation type="submission" date="2021-03" db="EMBL/GenBank/DDBJ databases">
        <authorList>
            <person name="Kim M.K."/>
        </authorList>
    </citation>
    <scope>NUCLEOTIDE SEQUENCE [LARGE SCALE GENOMIC DNA]</scope>
    <source>
        <strain evidence="2 3">BT442</strain>
    </source>
</reference>
<accession>A0ABS3QJC7</accession>
<protein>
    <recommendedName>
        <fullName evidence="4">Lipoprotein</fullName>
    </recommendedName>
</protein>
<dbReference type="Pfam" id="PF19765">
    <property type="entry name" value="DUF6252"/>
    <property type="match status" value="1"/>
</dbReference>
<name>A0ABS3QJC7_9BACT</name>
<feature type="chain" id="PRO_5045638478" description="Lipoprotein" evidence="1">
    <location>
        <begin position="23"/>
        <end position="198"/>
    </location>
</feature>
<sequence length="198" mass="20781">MRRNFSLVFGPLACISALLLTACNHEQPATTTDKAETPTAPADPNADFVTWTQDGQVYKATDVSAFRYQTLPVISINGGIVAEGQGLSERTLTLSIPTTFAKPGTYPLPQSGNSFSVVSGQLVLPPAEASTPRSYSTEFGPAAANGSLTLTECNPQAQRFAGTFEFTAKSMSTASPATQTVTAGSFRLTKLQVAPNGI</sequence>
<comment type="caution">
    <text evidence="2">The sequence shown here is derived from an EMBL/GenBank/DDBJ whole genome shotgun (WGS) entry which is preliminary data.</text>
</comment>
<organism evidence="2 3">
    <name type="scientific">Hymenobacter negativus</name>
    <dbReference type="NCBI Taxonomy" id="2795026"/>
    <lineage>
        <taxon>Bacteria</taxon>
        <taxon>Pseudomonadati</taxon>
        <taxon>Bacteroidota</taxon>
        <taxon>Cytophagia</taxon>
        <taxon>Cytophagales</taxon>
        <taxon>Hymenobacteraceae</taxon>
        <taxon>Hymenobacter</taxon>
    </lineage>
</organism>
<dbReference type="RefSeq" id="WP_208176439.1">
    <property type="nucleotide sequence ID" value="NZ_JAGETZ010000008.1"/>
</dbReference>
<dbReference type="PROSITE" id="PS51257">
    <property type="entry name" value="PROKAR_LIPOPROTEIN"/>
    <property type="match status" value="1"/>
</dbReference>
<dbReference type="Proteomes" id="UP000664369">
    <property type="component" value="Unassembled WGS sequence"/>
</dbReference>
<keyword evidence="3" id="KW-1185">Reference proteome</keyword>
<proteinExistence type="predicted"/>
<evidence type="ECO:0008006" key="4">
    <source>
        <dbReference type="Google" id="ProtNLM"/>
    </source>
</evidence>
<dbReference type="EMBL" id="JAGETZ010000008">
    <property type="protein sequence ID" value="MBO2010810.1"/>
    <property type="molecule type" value="Genomic_DNA"/>
</dbReference>